<dbReference type="SUPFAM" id="SSF88874">
    <property type="entry name" value="Receptor-binding domain of short tail fibre protein gp12"/>
    <property type="match status" value="1"/>
</dbReference>
<dbReference type="InterPro" id="IPR037053">
    <property type="entry name" value="Phage_tail_collar_dom_sf"/>
</dbReference>
<sequence length="190" mass="20375">MAGSFYVSSPAQAQDSYLGTVELSGYNFCRRGTVEANGALLLISQNQALFSLFGTIYGGDGRTTFAMPDLRGRVPFHRGTNQGGATYQIGSRSGTETNTLTVNQMPSHSHTAGLSVNALESNTNQPARSYPAVGPAGTNTYYRGQKPPYFLAADAFTIFPTGGNQSVNNMQPYLTMNYCVVTQGIFPSRN</sequence>
<name>A0A0H0XRV2_9SPHN</name>
<reference evidence="2 3" key="1">
    <citation type="submission" date="2015-04" db="EMBL/GenBank/DDBJ databases">
        <title>The draft genome sequence of Erythrobacter marinus HWDM-33.</title>
        <authorList>
            <person name="Zhuang L."/>
            <person name="Liu Y."/>
            <person name="Shao Z."/>
        </authorList>
    </citation>
    <scope>NUCLEOTIDE SEQUENCE [LARGE SCALE GENOMIC DNA]</scope>
    <source>
        <strain evidence="2 3">HWDM-33</strain>
    </source>
</reference>
<evidence type="ECO:0000259" key="1">
    <source>
        <dbReference type="Pfam" id="PF07484"/>
    </source>
</evidence>
<dbReference type="Proteomes" id="UP000053455">
    <property type="component" value="Unassembled WGS sequence"/>
</dbReference>
<dbReference type="Pfam" id="PF07484">
    <property type="entry name" value="Collar"/>
    <property type="match status" value="1"/>
</dbReference>
<comment type="caution">
    <text evidence="2">The sequence shown here is derived from an EMBL/GenBank/DDBJ whole genome shotgun (WGS) entry which is preliminary data.</text>
</comment>
<protein>
    <recommendedName>
        <fullName evidence="1">Phage tail collar domain-containing protein</fullName>
    </recommendedName>
</protein>
<organism evidence="2 3">
    <name type="scientific">Aurantiacibacter marinus</name>
    <dbReference type="NCBI Taxonomy" id="874156"/>
    <lineage>
        <taxon>Bacteria</taxon>
        <taxon>Pseudomonadati</taxon>
        <taxon>Pseudomonadota</taxon>
        <taxon>Alphaproteobacteria</taxon>
        <taxon>Sphingomonadales</taxon>
        <taxon>Erythrobacteraceae</taxon>
        <taxon>Aurantiacibacter</taxon>
    </lineage>
</organism>
<dbReference type="PATRIC" id="fig|874156.12.peg.2481"/>
<evidence type="ECO:0000313" key="3">
    <source>
        <dbReference type="Proteomes" id="UP000053455"/>
    </source>
</evidence>
<dbReference type="EMBL" id="LBHU01000004">
    <property type="protein sequence ID" value="KLI63010.1"/>
    <property type="molecule type" value="Genomic_DNA"/>
</dbReference>
<accession>A0A0H0XRV2</accession>
<proteinExistence type="predicted"/>
<dbReference type="STRING" id="874156.GCA_001021555_02493"/>
<dbReference type="AlphaFoldDB" id="A0A0H0XRV2"/>
<gene>
    <name evidence="2" type="ORF">AAV99_12070</name>
</gene>
<keyword evidence="3" id="KW-1185">Reference proteome</keyword>
<feature type="domain" description="Phage tail collar" evidence="1">
    <location>
        <begin position="19"/>
        <end position="75"/>
    </location>
</feature>
<dbReference type="InterPro" id="IPR011083">
    <property type="entry name" value="Phage_tail_collar_dom"/>
</dbReference>
<dbReference type="Gene3D" id="3.90.1340.10">
    <property type="entry name" value="Phage tail collar domain"/>
    <property type="match status" value="1"/>
</dbReference>
<evidence type="ECO:0000313" key="2">
    <source>
        <dbReference type="EMBL" id="KLI63010.1"/>
    </source>
</evidence>